<dbReference type="GeneID" id="8860364"/>
<protein>
    <submittedName>
        <fullName evidence="1">Predicted protein</fullName>
    </submittedName>
</protein>
<dbReference type="Gene3D" id="3.60.130.30">
    <property type="match status" value="1"/>
</dbReference>
<evidence type="ECO:0000313" key="2">
    <source>
        <dbReference type="Proteomes" id="UP000006671"/>
    </source>
</evidence>
<dbReference type="VEuPathDB" id="AmoebaDB:NAEGRDRAFT_76676"/>
<dbReference type="InParanoid" id="D2W5I5"/>
<evidence type="ECO:0000313" key="1">
    <source>
        <dbReference type="EMBL" id="EFC35665.1"/>
    </source>
</evidence>
<gene>
    <name evidence="1" type="ORF">NAEGRDRAFT_76676</name>
</gene>
<dbReference type="EMBL" id="GG739080">
    <property type="protein sequence ID" value="EFC35665.1"/>
    <property type="molecule type" value="Genomic_DNA"/>
</dbReference>
<dbReference type="KEGG" id="ngr:NAEGRDRAFT_76676"/>
<dbReference type="Proteomes" id="UP000006671">
    <property type="component" value="Unassembled WGS sequence"/>
</dbReference>
<name>D2W5I5_NAEGR</name>
<dbReference type="AlphaFoldDB" id="D2W5I5"/>
<keyword evidence="2" id="KW-1185">Reference proteome</keyword>
<reference evidence="1 2" key="1">
    <citation type="journal article" date="2010" name="Cell">
        <title>The genome of Naegleria gruberi illuminates early eukaryotic versatility.</title>
        <authorList>
            <person name="Fritz-Laylin L.K."/>
            <person name="Prochnik S.E."/>
            <person name="Ginger M.L."/>
            <person name="Dacks J.B."/>
            <person name="Carpenter M.L."/>
            <person name="Field M.C."/>
            <person name="Kuo A."/>
            <person name="Paredez A."/>
            <person name="Chapman J."/>
            <person name="Pham J."/>
            <person name="Shu S."/>
            <person name="Neupane R."/>
            <person name="Cipriano M."/>
            <person name="Mancuso J."/>
            <person name="Tu H."/>
            <person name="Salamov A."/>
            <person name="Lindquist E."/>
            <person name="Shapiro H."/>
            <person name="Lucas S."/>
            <person name="Grigoriev I.V."/>
            <person name="Cande W.Z."/>
            <person name="Fulton C."/>
            <person name="Rokhsar D.S."/>
            <person name="Dawson S.C."/>
        </authorList>
    </citation>
    <scope>NUCLEOTIDE SEQUENCE [LARGE SCALE GENOMIC DNA]</scope>
    <source>
        <strain evidence="1 2">NEG-M</strain>
    </source>
</reference>
<proteinExistence type="predicted"/>
<accession>D2W5I5</accession>
<dbReference type="RefSeq" id="XP_002668409.1">
    <property type="nucleotide sequence ID" value="XM_002668363.1"/>
</dbReference>
<sequence>MDIGIDWRGTHFRHKNHLVKEEVCDRTNWIVLCPNGQVDIAFFPNAIPEELCLEMETVVANSDVDILSCKKAIIDGSWTRYGNGIYPVKTITTNQSILLHELNDKCGPFVLDKLKHINKNMFNKLDNINEDIKNYKIFAKYPTLALNVSHNENYNISKKPYRKHTDGNDIGLGVLTYFGSEIIEGGNLIIHIENLKVFNFPIQRRDLVFLNSKFYAHQVTKVTSGIRFGLVYFAGEAHFRVRNNDDFLPALPFNANDKELREERSKKGRKSMNEYKKRFLKKYLREKKKINKKRVKCKNKLK</sequence>
<organism evidence="2">
    <name type="scientific">Naegleria gruberi</name>
    <name type="common">Amoeba</name>
    <dbReference type="NCBI Taxonomy" id="5762"/>
    <lineage>
        <taxon>Eukaryota</taxon>
        <taxon>Discoba</taxon>
        <taxon>Heterolobosea</taxon>
        <taxon>Tetramitia</taxon>
        <taxon>Eutetramitia</taxon>
        <taxon>Vahlkampfiidae</taxon>
        <taxon>Naegleria</taxon>
    </lineage>
</organism>